<proteinExistence type="predicted"/>
<reference evidence="1 2" key="1">
    <citation type="submission" date="2021-06" db="EMBL/GenBank/DDBJ databases">
        <authorList>
            <person name="Palmer J.M."/>
        </authorList>
    </citation>
    <scope>NUCLEOTIDE SEQUENCE [LARGE SCALE GENOMIC DNA]</scope>
    <source>
        <strain evidence="1 2">XC_2019</strain>
        <tissue evidence="1">Muscle</tissue>
    </source>
</reference>
<protein>
    <submittedName>
        <fullName evidence="1">Uncharacterized protein</fullName>
    </submittedName>
</protein>
<evidence type="ECO:0000313" key="2">
    <source>
        <dbReference type="Proteomes" id="UP001434883"/>
    </source>
</evidence>
<comment type="caution">
    <text evidence="1">The sequence shown here is derived from an EMBL/GenBank/DDBJ whole genome shotgun (WGS) entry which is preliminary data.</text>
</comment>
<evidence type="ECO:0000313" key="1">
    <source>
        <dbReference type="EMBL" id="MEQ2195333.1"/>
    </source>
</evidence>
<name>A0ABV0QHQ5_9TELE</name>
<organism evidence="1 2">
    <name type="scientific">Xenoophorus captivus</name>
    <dbReference type="NCBI Taxonomy" id="1517983"/>
    <lineage>
        <taxon>Eukaryota</taxon>
        <taxon>Metazoa</taxon>
        <taxon>Chordata</taxon>
        <taxon>Craniata</taxon>
        <taxon>Vertebrata</taxon>
        <taxon>Euteleostomi</taxon>
        <taxon>Actinopterygii</taxon>
        <taxon>Neopterygii</taxon>
        <taxon>Teleostei</taxon>
        <taxon>Neoteleostei</taxon>
        <taxon>Acanthomorphata</taxon>
        <taxon>Ovalentaria</taxon>
        <taxon>Atherinomorphae</taxon>
        <taxon>Cyprinodontiformes</taxon>
        <taxon>Goodeidae</taxon>
        <taxon>Xenoophorus</taxon>
    </lineage>
</organism>
<gene>
    <name evidence="1" type="ORF">XENOCAPTIV_011095</name>
</gene>
<keyword evidence="2" id="KW-1185">Reference proteome</keyword>
<accession>A0ABV0QHQ5</accession>
<dbReference type="Proteomes" id="UP001434883">
    <property type="component" value="Unassembled WGS sequence"/>
</dbReference>
<sequence>MPHKDMFVKEIPQPKPYFQVMVNCTKPTAVWKNAAQQIALVINHYDFHLRRTAPSVSFICKRLIGKIKKICYKPNYQQVISKRKQTDVSLAPQQTSSYAKILSGQR</sequence>
<dbReference type="EMBL" id="JAHRIN010010791">
    <property type="protein sequence ID" value="MEQ2195333.1"/>
    <property type="molecule type" value="Genomic_DNA"/>
</dbReference>